<organism evidence="1 2">
    <name type="scientific">Alloprevotella rava F0323</name>
    <dbReference type="NCBI Taxonomy" id="679199"/>
    <lineage>
        <taxon>Bacteria</taxon>
        <taxon>Pseudomonadati</taxon>
        <taxon>Bacteroidota</taxon>
        <taxon>Bacteroidia</taxon>
        <taxon>Bacteroidales</taxon>
        <taxon>Prevotellaceae</taxon>
        <taxon>Alloprevotella</taxon>
    </lineage>
</organism>
<dbReference type="Proteomes" id="UP000015993">
    <property type="component" value="Unassembled WGS sequence"/>
</dbReference>
<accession>G5GAV6</accession>
<dbReference type="STRING" id="679199.HMPREF9332_00707"/>
<evidence type="ECO:0000313" key="1">
    <source>
        <dbReference type="EMBL" id="EHG23424.1"/>
    </source>
</evidence>
<gene>
    <name evidence="1" type="ORF">HMPREF9332_00707</name>
</gene>
<dbReference type="EMBL" id="ACZK01000013">
    <property type="protein sequence ID" value="EHG23424.1"/>
    <property type="molecule type" value="Genomic_DNA"/>
</dbReference>
<dbReference type="AlphaFoldDB" id="G5GAV6"/>
<evidence type="ECO:0000313" key="2">
    <source>
        <dbReference type="Proteomes" id="UP000015993"/>
    </source>
</evidence>
<reference evidence="1 2" key="1">
    <citation type="submission" date="2011-08" db="EMBL/GenBank/DDBJ databases">
        <title>The Genome Sequence of Prevotella sp. oral taxon 302 str. F0323.</title>
        <authorList>
            <consortium name="The Broad Institute Genome Sequencing Platform"/>
            <person name="Earl A."/>
            <person name="Ward D."/>
            <person name="Feldgarden M."/>
            <person name="Gevers D."/>
            <person name="Izard J."/>
            <person name="Blanton J.M."/>
            <person name="Baranova O.V."/>
            <person name="Tanner A.C."/>
            <person name="Dewhirst F.E."/>
            <person name="Young S.K."/>
            <person name="Zeng Q."/>
            <person name="Gargeya S."/>
            <person name="Fitzgerald M."/>
            <person name="Haas B."/>
            <person name="Abouelleil A."/>
            <person name="Alvarado L."/>
            <person name="Arachchi H.M."/>
            <person name="Berlin A."/>
            <person name="Brown A."/>
            <person name="Chapman S.B."/>
            <person name="Chen Z."/>
            <person name="Dunbar C."/>
            <person name="Freedman E."/>
            <person name="Gearin G."/>
            <person name="Gellesch M."/>
            <person name="Goldberg J."/>
            <person name="Griggs A."/>
            <person name="Gujja S."/>
            <person name="Heiman D."/>
            <person name="Howarth C."/>
            <person name="Larson L."/>
            <person name="Lui A."/>
            <person name="MacDonald P.J.P."/>
            <person name="Montmayeur A."/>
            <person name="Murphy C."/>
            <person name="Neiman D."/>
            <person name="Pearson M."/>
            <person name="Priest M."/>
            <person name="Roberts A."/>
            <person name="Saif S."/>
            <person name="Shea T."/>
            <person name="Shenoy N."/>
            <person name="Sisk P."/>
            <person name="Stolte C."/>
            <person name="Sykes S."/>
            <person name="Wortman J."/>
            <person name="Nusbaum C."/>
            <person name="Birren B."/>
        </authorList>
    </citation>
    <scope>NUCLEOTIDE SEQUENCE [LARGE SCALE GENOMIC DNA]</scope>
    <source>
        <strain evidence="1 2">F0323</strain>
    </source>
</reference>
<comment type="caution">
    <text evidence="1">The sequence shown here is derived from an EMBL/GenBank/DDBJ whole genome shotgun (WGS) entry which is preliminary data.</text>
</comment>
<protein>
    <submittedName>
        <fullName evidence="1">Uncharacterized protein</fullName>
    </submittedName>
</protein>
<name>G5GAV6_9BACT</name>
<keyword evidence="2" id="KW-1185">Reference proteome</keyword>
<proteinExistence type="predicted"/>
<dbReference type="HOGENOM" id="CLU_2662954_0_0_10"/>
<sequence length="75" mass="7968">MATVASIPHLADCQSLSEQQSYGFRAEKGERVKGKGGCGSGRFCETHVGKGEKDGGVCQAFYCVFRTFVGDESNG</sequence>